<proteinExistence type="predicted"/>
<dbReference type="InParanoid" id="A0A3N1HKH3"/>
<dbReference type="PANTHER" id="PTHR12526">
    <property type="entry name" value="GLYCOSYLTRANSFERASE"/>
    <property type="match status" value="1"/>
</dbReference>
<protein>
    <submittedName>
        <fullName evidence="5">Glycosyltransferase involved in cell wall biosynthesis</fullName>
    </submittedName>
</protein>
<accession>A0A3N1HKH3</accession>
<dbReference type="GO" id="GO:0016757">
    <property type="term" value="F:glycosyltransferase activity"/>
    <property type="evidence" value="ECO:0007669"/>
    <property type="project" value="UniProtKB-KW"/>
</dbReference>
<dbReference type="Gene3D" id="3.40.50.2000">
    <property type="entry name" value="Glycogen Phosphorylase B"/>
    <property type="match status" value="2"/>
</dbReference>
<evidence type="ECO:0000256" key="3">
    <source>
        <dbReference type="SAM" id="MobiDB-lite"/>
    </source>
</evidence>
<dbReference type="Proteomes" id="UP000276232">
    <property type="component" value="Unassembled WGS sequence"/>
</dbReference>
<keyword evidence="1" id="KW-0328">Glycosyltransferase</keyword>
<evidence type="ECO:0000256" key="1">
    <source>
        <dbReference type="ARBA" id="ARBA00022676"/>
    </source>
</evidence>
<evidence type="ECO:0000313" key="5">
    <source>
        <dbReference type="EMBL" id="ROP42994.1"/>
    </source>
</evidence>
<dbReference type="InterPro" id="IPR028098">
    <property type="entry name" value="Glyco_trans_4-like_N"/>
</dbReference>
<dbReference type="SUPFAM" id="SSF53756">
    <property type="entry name" value="UDP-Glycosyltransferase/glycogen phosphorylase"/>
    <property type="match status" value="1"/>
</dbReference>
<evidence type="ECO:0000259" key="4">
    <source>
        <dbReference type="Pfam" id="PF13579"/>
    </source>
</evidence>
<feature type="region of interest" description="Disordered" evidence="3">
    <location>
        <begin position="1"/>
        <end position="26"/>
    </location>
</feature>
<keyword evidence="2 5" id="KW-0808">Transferase</keyword>
<reference evidence="5 6" key="1">
    <citation type="journal article" date="2015" name="Stand. Genomic Sci.">
        <title>Genomic Encyclopedia of Bacterial and Archaeal Type Strains, Phase III: the genomes of soil and plant-associated and newly described type strains.</title>
        <authorList>
            <person name="Whitman W.B."/>
            <person name="Woyke T."/>
            <person name="Klenk H.P."/>
            <person name="Zhou Y."/>
            <person name="Lilburn T.G."/>
            <person name="Beck B.J."/>
            <person name="De Vos P."/>
            <person name="Vandamme P."/>
            <person name="Eisen J.A."/>
            <person name="Garrity G."/>
            <person name="Hugenholtz P."/>
            <person name="Kyrpides N.C."/>
        </authorList>
    </citation>
    <scope>NUCLEOTIDE SEQUENCE [LARGE SCALE GENOMIC DNA]</scope>
    <source>
        <strain evidence="5 6">CECT 7306</strain>
    </source>
</reference>
<organism evidence="5 6">
    <name type="scientific">Pseudokineococcus lusitanus</name>
    <dbReference type="NCBI Taxonomy" id="763993"/>
    <lineage>
        <taxon>Bacteria</taxon>
        <taxon>Bacillati</taxon>
        <taxon>Actinomycetota</taxon>
        <taxon>Actinomycetes</taxon>
        <taxon>Kineosporiales</taxon>
        <taxon>Kineosporiaceae</taxon>
        <taxon>Pseudokineococcus</taxon>
    </lineage>
</organism>
<evidence type="ECO:0000313" key="6">
    <source>
        <dbReference type="Proteomes" id="UP000276232"/>
    </source>
</evidence>
<feature type="domain" description="Glycosyltransferase subfamily 4-like N-terminal" evidence="4">
    <location>
        <begin position="39"/>
        <end position="201"/>
    </location>
</feature>
<dbReference type="PANTHER" id="PTHR12526:SF510">
    <property type="entry name" value="D-INOSITOL 3-PHOSPHATE GLYCOSYLTRANSFERASE"/>
    <property type="match status" value="1"/>
</dbReference>
<name>A0A3N1HKH3_9ACTN</name>
<dbReference type="Pfam" id="PF13692">
    <property type="entry name" value="Glyco_trans_1_4"/>
    <property type="match status" value="1"/>
</dbReference>
<sequence>MTGRPAVAGASAPATPGRPGGGAARPRVLVTHPSAELYGSDRMLAESVHGLVDAGTDVVVALPSRGPLVPLLEAAGATVVGTSVPVLRKSSLRPAGALRLAVDGVRGLVGALALLRAGRPAAVYVSTQVQPLWLLAGRLAGVPVVGHVHEAEGAAARLLRRALASPLRGAATVLVNSRYAGDVLVGSEPALAGRPVVVPNGVAGPPDGPTPLEVPAPGAPVRLVYVGRLSERKGVLVAVEALAELRRRGVDASLDLVGDVFAEHAAFGERLDAALADPALVGHVHRHGFVPAVWPRLAAATVVLVPSLLPEPFGNTAVEAVLAGRPVVASSTGGLPEALAGCGASRLVPPGEPGAVADAVEAVLAGGPRTVEAAARDAVLLADRHAPGGYREAVAGAVLAAVAPAGAAR</sequence>
<dbReference type="AlphaFoldDB" id="A0A3N1HKH3"/>
<gene>
    <name evidence="5" type="ORF">EDC03_2288</name>
</gene>
<dbReference type="Pfam" id="PF13579">
    <property type="entry name" value="Glyco_trans_4_4"/>
    <property type="match status" value="1"/>
</dbReference>
<dbReference type="EMBL" id="RJKN01000005">
    <property type="protein sequence ID" value="ROP42994.1"/>
    <property type="molecule type" value="Genomic_DNA"/>
</dbReference>
<feature type="compositionally biased region" description="Low complexity" evidence="3">
    <location>
        <begin position="8"/>
        <end position="17"/>
    </location>
</feature>
<evidence type="ECO:0000256" key="2">
    <source>
        <dbReference type="ARBA" id="ARBA00022679"/>
    </source>
</evidence>
<comment type="caution">
    <text evidence="5">The sequence shown here is derived from an EMBL/GenBank/DDBJ whole genome shotgun (WGS) entry which is preliminary data.</text>
</comment>
<dbReference type="CDD" id="cd03801">
    <property type="entry name" value="GT4_PimA-like"/>
    <property type="match status" value="1"/>
</dbReference>
<keyword evidence="6" id="KW-1185">Reference proteome</keyword>